<keyword evidence="2" id="KW-0479">Metal-binding</keyword>
<dbReference type="InterPro" id="IPR043128">
    <property type="entry name" value="Rev_trsase/Diguanyl_cyclase"/>
</dbReference>
<evidence type="ECO:0000256" key="8">
    <source>
        <dbReference type="ARBA" id="ARBA00022932"/>
    </source>
</evidence>
<dbReference type="SUPFAM" id="SSF56672">
    <property type="entry name" value="DNA/RNA polymerases"/>
    <property type="match status" value="1"/>
</dbReference>
<dbReference type="Proteomes" id="UP001341281">
    <property type="component" value="Chromosome 07"/>
</dbReference>
<dbReference type="InterPro" id="IPR050951">
    <property type="entry name" value="Retrovirus_Pol_polyprotein"/>
</dbReference>
<feature type="domain" description="Tf2-1-like SH3-like" evidence="12">
    <location>
        <begin position="252"/>
        <end position="302"/>
    </location>
</feature>
<dbReference type="AlphaFoldDB" id="A0AAQ3U6W7"/>
<keyword evidence="7" id="KW-0695">RNA-directed DNA polymerase</keyword>
<dbReference type="GO" id="GO:0006310">
    <property type="term" value="P:DNA recombination"/>
    <property type="evidence" value="ECO:0007669"/>
    <property type="project" value="UniProtKB-KW"/>
</dbReference>
<gene>
    <name evidence="13" type="ORF">U9M48_031183</name>
</gene>
<evidence type="ECO:0000256" key="3">
    <source>
        <dbReference type="ARBA" id="ARBA00022750"/>
    </source>
</evidence>
<dbReference type="InterPro" id="IPR041588">
    <property type="entry name" value="Integrase_H2C2"/>
</dbReference>
<keyword evidence="8" id="KW-0548">Nucleotidyltransferase</keyword>
<dbReference type="PANTHER" id="PTHR37984:SF5">
    <property type="entry name" value="PROTEIN NYNRIN-LIKE"/>
    <property type="match status" value="1"/>
</dbReference>
<evidence type="ECO:0000256" key="10">
    <source>
        <dbReference type="ARBA" id="ARBA00023172"/>
    </source>
</evidence>
<evidence type="ECO:0000259" key="12">
    <source>
        <dbReference type="Pfam" id="PF24626"/>
    </source>
</evidence>
<reference evidence="13 14" key="1">
    <citation type="submission" date="2024-02" db="EMBL/GenBank/DDBJ databases">
        <title>High-quality chromosome-scale genome assembly of Pensacola bahiagrass (Paspalum notatum Flugge var. saurae).</title>
        <authorList>
            <person name="Vega J.M."/>
            <person name="Podio M."/>
            <person name="Orjuela J."/>
            <person name="Siena L.A."/>
            <person name="Pessino S.C."/>
            <person name="Combes M.C."/>
            <person name="Mariac C."/>
            <person name="Albertini E."/>
            <person name="Pupilli F."/>
            <person name="Ortiz J.P.A."/>
            <person name="Leblanc O."/>
        </authorList>
    </citation>
    <scope>NUCLEOTIDE SEQUENCE [LARGE SCALE GENOMIC DNA]</scope>
    <source>
        <strain evidence="13">R1</strain>
        <tissue evidence="13">Leaf</tissue>
    </source>
</reference>
<dbReference type="Gene3D" id="3.30.70.270">
    <property type="match status" value="1"/>
</dbReference>
<evidence type="ECO:0000313" key="14">
    <source>
        <dbReference type="Proteomes" id="UP001341281"/>
    </source>
</evidence>
<keyword evidence="8" id="KW-0239">DNA-directed DNA polymerase</keyword>
<keyword evidence="6" id="KW-0229">DNA integration</keyword>
<accession>A0AAQ3U6W7</accession>
<keyword evidence="1" id="KW-0645">Protease</keyword>
<dbReference type="GO" id="GO:0003887">
    <property type="term" value="F:DNA-directed DNA polymerase activity"/>
    <property type="evidence" value="ECO:0007669"/>
    <property type="project" value="UniProtKB-KW"/>
</dbReference>
<evidence type="ECO:0000256" key="2">
    <source>
        <dbReference type="ARBA" id="ARBA00022723"/>
    </source>
</evidence>
<dbReference type="EMBL" id="CP144751">
    <property type="protein sequence ID" value="WVZ84122.1"/>
    <property type="molecule type" value="Genomic_DNA"/>
</dbReference>
<dbReference type="GO" id="GO:0003677">
    <property type="term" value="F:DNA binding"/>
    <property type="evidence" value="ECO:0007669"/>
    <property type="project" value="UniProtKB-KW"/>
</dbReference>
<evidence type="ECO:0008006" key="15">
    <source>
        <dbReference type="Google" id="ProtNLM"/>
    </source>
</evidence>
<evidence type="ECO:0000259" key="11">
    <source>
        <dbReference type="Pfam" id="PF17921"/>
    </source>
</evidence>
<dbReference type="InterPro" id="IPR043502">
    <property type="entry name" value="DNA/RNA_pol_sf"/>
</dbReference>
<dbReference type="GO" id="GO:0006508">
    <property type="term" value="P:proteolysis"/>
    <property type="evidence" value="ECO:0007669"/>
    <property type="project" value="UniProtKB-KW"/>
</dbReference>
<evidence type="ECO:0000256" key="1">
    <source>
        <dbReference type="ARBA" id="ARBA00022670"/>
    </source>
</evidence>
<keyword evidence="8" id="KW-0808">Transferase</keyword>
<evidence type="ECO:0000256" key="5">
    <source>
        <dbReference type="ARBA" id="ARBA00022842"/>
    </source>
</evidence>
<dbReference type="GO" id="GO:0046872">
    <property type="term" value="F:metal ion binding"/>
    <property type="evidence" value="ECO:0007669"/>
    <property type="project" value="UniProtKB-KW"/>
</dbReference>
<keyword evidence="5" id="KW-0460">Magnesium</keyword>
<dbReference type="GO" id="GO:0003964">
    <property type="term" value="F:RNA-directed DNA polymerase activity"/>
    <property type="evidence" value="ECO:0007669"/>
    <property type="project" value="UniProtKB-KW"/>
</dbReference>
<evidence type="ECO:0000256" key="7">
    <source>
        <dbReference type="ARBA" id="ARBA00022918"/>
    </source>
</evidence>
<name>A0AAQ3U6W7_PASNO</name>
<dbReference type="InterPro" id="IPR056924">
    <property type="entry name" value="SH3_Tf2-1"/>
</dbReference>
<keyword evidence="9" id="KW-0238">DNA-binding</keyword>
<proteinExistence type="predicted"/>
<evidence type="ECO:0000256" key="4">
    <source>
        <dbReference type="ARBA" id="ARBA00022801"/>
    </source>
</evidence>
<dbReference type="Pfam" id="PF17921">
    <property type="entry name" value="Integrase_H2C2"/>
    <property type="match status" value="1"/>
</dbReference>
<evidence type="ECO:0000256" key="6">
    <source>
        <dbReference type="ARBA" id="ARBA00022908"/>
    </source>
</evidence>
<evidence type="ECO:0000256" key="9">
    <source>
        <dbReference type="ARBA" id="ARBA00023125"/>
    </source>
</evidence>
<dbReference type="FunFam" id="3.30.70.270:FF:000020">
    <property type="entry name" value="Transposon Tf2-6 polyprotein-like Protein"/>
    <property type="match status" value="1"/>
</dbReference>
<dbReference type="Pfam" id="PF24626">
    <property type="entry name" value="SH3_Tf2-1"/>
    <property type="match status" value="1"/>
</dbReference>
<sequence length="350" mass="41490">MPRDVKAIRSFFGLAGYYRRFIECFSKITKQMTTLLEKKTKFEWTPDYREAFEELKKRSTITPVLTFPDMHKPYSRRKSVWEPIFKEAHETAYSIHPGSEKIYQDLKKKCWYYGMKPDVVEYVALCDICQKVKAEHQRPTGLLQLLKISEWKWEEIGMDFIISLPRTQSGFDSIWVVASIKMSHFQALHGRRCRMPLHWDQPCEKQIFGLEIIEDAVKQVQVVRENLRIAHTRQKSYADNHGRDLEFIVGLRRFKVKGKLAPWYIGPFKIIDRKGRVAYQPELPDRLSGVHDVFHVFQLKKCLRILDTAKRVTRKMVIKMCKVKWSHHSIEEATREGEDDLRADYLELFC</sequence>
<keyword evidence="4" id="KW-0378">Hydrolase</keyword>
<organism evidence="13 14">
    <name type="scientific">Paspalum notatum var. saurae</name>
    <dbReference type="NCBI Taxonomy" id="547442"/>
    <lineage>
        <taxon>Eukaryota</taxon>
        <taxon>Viridiplantae</taxon>
        <taxon>Streptophyta</taxon>
        <taxon>Embryophyta</taxon>
        <taxon>Tracheophyta</taxon>
        <taxon>Spermatophyta</taxon>
        <taxon>Magnoliopsida</taxon>
        <taxon>Liliopsida</taxon>
        <taxon>Poales</taxon>
        <taxon>Poaceae</taxon>
        <taxon>PACMAD clade</taxon>
        <taxon>Panicoideae</taxon>
        <taxon>Andropogonodae</taxon>
        <taxon>Paspaleae</taxon>
        <taxon>Paspalinae</taxon>
        <taxon>Paspalum</taxon>
    </lineage>
</organism>
<dbReference type="PANTHER" id="PTHR37984">
    <property type="entry name" value="PROTEIN CBG26694"/>
    <property type="match status" value="1"/>
</dbReference>
<dbReference type="GO" id="GO:0015074">
    <property type="term" value="P:DNA integration"/>
    <property type="evidence" value="ECO:0007669"/>
    <property type="project" value="UniProtKB-KW"/>
</dbReference>
<protein>
    <recommendedName>
        <fullName evidence="15">Integrase zinc-binding domain-containing protein</fullName>
    </recommendedName>
</protein>
<dbReference type="GO" id="GO:0004190">
    <property type="term" value="F:aspartic-type endopeptidase activity"/>
    <property type="evidence" value="ECO:0007669"/>
    <property type="project" value="UniProtKB-KW"/>
</dbReference>
<feature type="domain" description="Integrase zinc-binding" evidence="11">
    <location>
        <begin position="78"/>
        <end position="134"/>
    </location>
</feature>
<keyword evidence="3" id="KW-0064">Aspartyl protease</keyword>
<keyword evidence="14" id="KW-1185">Reference proteome</keyword>
<keyword evidence="10" id="KW-0233">DNA recombination</keyword>
<evidence type="ECO:0000313" key="13">
    <source>
        <dbReference type="EMBL" id="WVZ84122.1"/>
    </source>
</evidence>